<reference evidence="2" key="1">
    <citation type="submission" date="2016-03" db="EMBL/GenBank/DDBJ databases">
        <authorList>
            <person name="Heylen K."/>
            <person name="De Vos P."/>
            <person name="Vekeman B."/>
        </authorList>
    </citation>
    <scope>NUCLEOTIDE SEQUENCE [LARGE SCALE GENOMIC DNA]</scope>
    <source>
        <strain evidence="2">R-45383</strain>
    </source>
</reference>
<sequence length="630" mass="70152">MDPKLLKYYNRELQYVREVGAEFAAEYPKIASRLGLDTFECSDPYVERLFEGFAFMAARVQLKVDAEFPNFTQQLLQIVYPHYLSATPSMAVVEFKPDFAEAALADGATIPKGTVLRSQIAKGEQTACEYRTSQAVELLPLQIGQLEYLPTLAAVSSHGVSAGKYAVPVKAALRIVLRSLGGAKFNKIALDRLPLFLRGAGNIPYRLYEQLLANVVGIAGKHTRANASTVRYLDGGRHWVRGMGFEPEEALLQQTPRSFDGYRILQEYFAFPERYLFIELDGLTELAAACDGEELELFVLLDRSDAQLINVLDQNNLALFCAPAINLFPKRTDRLQIDQRQSEYHIVVDRSRPMDYEVYSVAEVTGYSKDQGSERAFLPFYGSKTAYQGHGETAFYSLRRVKRVLSSRQRRKGVRSSYIGSEVFVALVDAAEAPYAGNLAQLGLETLCTNRDLPLVMPVGLGDTDFTLQISAPVKAIRCIVGPTRPLPAAYEADSVWRLVNHLSLNYLSLIDTDPKIGAGALRELLSLYADQREPAVKKQIEGVISVNAKNVVRRIDANGPMVFGRGLEITVVLDESAFEGGGYFLLGTVLERFFSRYVSINSFVETVIRSTDRGEVARWPARMGCRHTI</sequence>
<gene>
    <name evidence="1" type="ORF">A1355_09040</name>
</gene>
<keyword evidence="2" id="KW-1185">Reference proteome</keyword>
<dbReference type="Proteomes" id="UP000077628">
    <property type="component" value="Unassembled WGS sequence"/>
</dbReference>
<dbReference type="AlphaFoldDB" id="A0A177NG59"/>
<dbReference type="EMBL" id="LUUK01000182">
    <property type="protein sequence ID" value="OAI16851.1"/>
    <property type="molecule type" value="Genomic_DNA"/>
</dbReference>
<accession>A0A177NG59</accession>
<dbReference type="OrthoDB" id="9763676at2"/>
<proteinExistence type="predicted"/>
<organism evidence="1 2">
    <name type="scientific">Methylomonas koyamae</name>
    <dbReference type="NCBI Taxonomy" id="702114"/>
    <lineage>
        <taxon>Bacteria</taxon>
        <taxon>Pseudomonadati</taxon>
        <taxon>Pseudomonadota</taxon>
        <taxon>Gammaproteobacteria</taxon>
        <taxon>Methylococcales</taxon>
        <taxon>Methylococcaceae</taxon>
        <taxon>Methylomonas</taxon>
    </lineage>
</organism>
<evidence type="ECO:0000313" key="2">
    <source>
        <dbReference type="Proteomes" id="UP000077628"/>
    </source>
</evidence>
<dbReference type="STRING" id="702114.A1355_09040"/>
<dbReference type="NCBIfam" id="TIGR03359">
    <property type="entry name" value="VI_chp_6"/>
    <property type="match status" value="1"/>
</dbReference>
<comment type="caution">
    <text evidence="1">The sequence shown here is derived from an EMBL/GenBank/DDBJ whole genome shotgun (WGS) entry which is preliminary data.</text>
</comment>
<dbReference type="PANTHER" id="PTHR35370">
    <property type="entry name" value="CYTOPLASMIC PROTEIN-RELATED-RELATED"/>
    <property type="match status" value="1"/>
</dbReference>
<name>A0A177NG59_9GAMM</name>
<dbReference type="PANTHER" id="PTHR35370:SF1">
    <property type="entry name" value="TYPE VI SECRETION SYSTEM COMPONENT TSSF1"/>
    <property type="match status" value="1"/>
</dbReference>
<dbReference type="PIRSF" id="PIRSF028304">
    <property type="entry name" value="UCP028304"/>
    <property type="match status" value="1"/>
</dbReference>
<protein>
    <submittedName>
        <fullName evidence="1">Type VI secretion system protein ImpG</fullName>
    </submittedName>
</protein>
<evidence type="ECO:0000313" key="1">
    <source>
        <dbReference type="EMBL" id="OAI16851.1"/>
    </source>
</evidence>
<dbReference type="RefSeq" id="WP_064029994.1">
    <property type="nucleotide sequence ID" value="NZ_LUUK01000182.1"/>
</dbReference>
<dbReference type="InterPro" id="IPR010272">
    <property type="entry name" value="T6SS_TssF"/>
</dbReference>
<dbReference type="Pfam" id="PF05947">
    <property type="entry name" value="T6SS_TssF"/>
    <property type="match status" value="1"/>
</dbReference>